<dbReference type="InterPro" id="IPR036259">
    <property type="entry name" value="MFS_trans_sf"/>
</dbReference>
<dbReference type="InterPro" id="IPR020846">
    <property type="entry name" value="MFS_dom"/>
</dbReference>
<feature type="transmembrane region" description="Helical" evidence="7">
    <location>
        <begin position="201"/>
        <end position="222"/>
    </location>
</feature>
<evidence type="ECO:0000256" key="7">
    <source>
        <dbReference type="SAM" id="Phobius"/>
    </source>
</evidence>
<dbReference type="GO" id="GO:0022857">
    <property type="term" value="F:transmembrane transporter activity"/>
    <property type="evidence" value="ECO:0007669"/>
    <property type="project" value="InterPro"/>
</dbReference>
<feature type="domain" description="Major facilitator superfamily (MFS) profile" evidence="8">
    <location>
        <begin position="1"/>
        <end position="380"/>
    </location>
</feature>
<comment type="caution">
    <text evidence="9">The sequence shown here is derived from an EMBL/GenBank/DDBJ whole genome shotgun (WGS) entry which is preliminary data.</text>
</comment>
<feature type="transmembrane region" description="Helical" evidence="7">
    <location>
        <begin position="134"/>
        <end position="154"/>
    </location>
</feature>
<feature type="transmembrane region" description="Helical" evidence="7">
    <location>
        <begin position="357"/>
        <end position="380"/>
    </location>
</feature>
<keyword evidence="5 7" id="KW-1133">Transmembrane helix</keyword>
<evidence type="ECO:0000256" key="1">
    <source>
        <dbReference type="ARBA" id="ARBA00004651"/>
    </source>
</evidence>
<dbReference type="Gene3D" id="1.20.1250.20">
    <property type="entry name" value="MFS general substrate transporter like domains"/>
    <property type="match status" value="1"/>
</dbReference>
<evidence type="ECO:0000256" key="4">
    <source>
        <dbReference type="ARBA" id="ARBA00022692"/>
    </source>
</evidence>
<dbReference type="InterPro" id="IPR050171">
    <property type="entry name" value="MFS_Transporters"/>
</dbReference>
<dbReference type="SUPFAM" id="SSF103473">
    <property type="entry name" value="MFS general substrate transporter"/>
    <property type="match status" value="1"/>
</dbReference>
<name>A0AAE3EB97_9FIRM</name>
<gene>
    <name evidence="9" type="ORF">LKD81_11090</name>
</gene>
<feature type="transmembrane region" description="Helical" evidence="7">
    <location>
        <begin position="31"/>
        <end position="50"/>
    </location>
</feature>
<dbReference type="InterPro" id="IPR011701">
    <property type="entry name" value="MFS"/>
</dbReference>
<keyword evidence="10" id="KW-1185">Reference proteome</keyword>
<evidence type="ECO:0000259" key="8">
    <source>
        <dbReference type="PROSITE" id="PS50850"/>
    </source>
</evidence>
<sequence>MKKSRQLLSIVIVFFWASEYCHVPYFTPYLTLLGFSMTAIGFMVGVYGFTQMIVRIPLGIYTDVSGSYKGVVVMGTLFTTVSSLGLIFAQSMWFVIFCRFLAGIAASTWIAFTVLYSAYYEAEEGVKAMANIQAFNNGGKLLAFALGTITATFWGYRVPLVMSFLTGLVAIVFAIQLKTIPIRREPMQISHIVGIFKNPSVLLPSFFAIIMQMILHGTVFSFTSTVAEQLGASAFEIGLNTSLFTVIQVVAAGFVGGKLVKKLGEQRSVLLGFLLLALHSLLVAVAPNVWVLYLAQILCGLGNLLLFSILAAMAIRYIPQENKSTAMGLFQALYGIGMTIGPLLLSNMVAAWNYRTAYLVFGAIAVVSLILAAVTLPMLAHRMEGKRAQ</sequence>
<dbReference type="RefSeq" id="WP_308454059.1">
    <property type="nucleotide sequence ID" value="NZ_JAJEQR010000032.1"/>
</dbReference>
<feature type="transmembrane region" description="Helical" evidence="7">
    <location>
        <begin position="327"/>
        <end position="345"/>
    </location>
</feature>
<evidence type="ECO:0000256" key="5">
    <source>
        <dbReference type="ARBA" id="ARBA00022989"/>
    </source>
</evidence>
<feature type="transmembrane region" description="Helical" evidence="7">
    <location>
        <begin position="71"/>
        <end position="94"/>
    </location>
</feature>
<evidence type="ECO:0000313" key="9">
    <source>
        <dbReference type="EMBL" id="MCC2231538.1"/>
    </source>
</evidence>
<evidence type="ECO:0000313" key="10">
    <source>
        <dbReference type="Proteomes" id="UP001198182"/>
    </source>
</evidence>
<feature type="transmembrane region" description="Helical" evidence="7">
    <location>
        <begin position="293"/>
        <end position="315"/>
    </location>
</feature>
<dbReference type="EMBL" id="JAJEQR010000032">
    <property type="protein sequence ID" value="MCC2231538.1"/>
    <property type="molecule type" value="Genomic_DNA"/>
</dbReference>
<dbReference type="Pfam" id="PF07690">
    <property type="entry name" value="MFS_1"/>
    <property type="match status" value="1"/>
</dbReference>
<dbReference type="Proteomes" id="UP001198182">
    <property type="component" value="Unassembled WGS sequence"/>
</dbReference>
<dbReference type="PRINTS" id="PR01035">
    <property type="entry name" value="TCRTETA"/>
</dbReference>
<reference evidence="9" key="1">
    <citation type="submission" date="2021-10" db="EMBL/GenBank/DDBJ databases">
        <title>Anaerobic single-cell dispensing facilitates the cultivation of human gut bacteria.</title>
        <authorList>
            <person name="Afrizal A."/>
        </authorList>
    </citation>
    <scope>NUCLEOTIDE SEQUENCE</scope>
    <source>
        <strain evidence="9">CLA-AA-H215</strain>
    </source>
</reference>
<dbReference type="PROSITE" id="PS50850">
    <property type="entry name" value="MFS"/>
    <property type="match status" value="1"/>
</dbReference>
<dbReference type="PANTHER" id="PTHR23517">
    <property type="entry name" value="RESISTANCE PROTEIN MDTM, PUTATIVE-RELATED-RELATED"/>
    <property type="match status" value="1"/>
</dbReference>
<keyword evidence="6 7" id="KW-0472">Membrane</keyword>
<organism evidence="9 10">
    <name type="scientific">Hominifimenecus microfluidus</name>
    <dbReference type="NCBI Taxonomy" id="2885348"/>
    <lineage>
        <taxon>Bacteria</taxon>
        <taxon>Bacillati</taxon>
        <taxon>Bacillota</taxon>
        <taxon>Clostridia</taxon>
        <taxon>Lachnospirales</taxon>
        <taxon>Lachnospiraceae</taxon>
        <taxon>Hominifimenecus</taxon>
    </lineage>
</organism>
<feature type="transmembrane region" description="Helical" evidence="7">
    <location>
        <begin position="100"/>
        <end position="122"/>
    </location>
</feature>
<dbReference type="InterPro" id="IPR001958">
    <property type="entry name" value="Tet-R_TetA/multi-R_MdtG-like"/>
</dbReference>
<evidence type="ECO:0000256" key="2">
    <source>
        <dbReference type="ARBA" id="ARBA00022448"/>
    </source>
</evidence>
<evidence type="ECO:0000256" key="3">
    <source>
        <dbReference type="ARBA" id="ARBA00022475"/>
    </source>
</evidence>
<keyword evidence="4 7" id="KW-0812">Transmembrane</keyword>
<feature type="transmembrane region" description="Helical" evidence="7">
    <location>
        <begin position="234"/>
        <end position="256"/>
    </location>
</feature>
<keyword evidence="2" id="KW-0813">Transport</keyword>
<protein>
    <submittedName>
        <fullName evidence="9">MFS transporter</fullName>
    </submittedName>
</protein>
<proteinExistence type="predicted"/>
<evidence type="ECO:0000256" key="6">
    <source>
        <dbReference type="ARBA" id="ARBA00023136"/>
    </source>
</evidence>
<keyword evidence="3" id="KW-1003">Cell membrane</keyword>
<accession>A0AAE3EB97</accession>
<feature type="transmembrane region" description="Helical" evidence="7">
    <location>
        <begin position="160"/>
        <end position="180"/>
    </location>
</feature>
<dbReference type="GO" id="GO:0005886">
    <property type="term" value="C:plasma membrane"/>
    <property type="evidence" value="ECO:0007669"/>
    <property type="project" value="UniProtKB-SubCell"/>
</dbReference>
<dbReference type="AlphaFoldDB" id="A0AAE3EB97"/>
<comment type="subcellular location">
    <subcellularLocation>
        <location evidence="1">Cell membrane</location>
        <topology evidence="1">Multi-pass membrane protein</topology>
    </subcellularLocation>
</comment>
<feature type="transmembrane region" description="Helical" evidence="7">
    <location>
        <begin position="268"/>
        <end position="287"/>
    </location>
</feature>